<dbReference type="CDD" id="cd00009">
    <property type="entry name" value="AAA"/>
    <property type="match status" value="1"/>
</dbReference>
<evidence type="ECO:0000313" key="4">
    <source>
        <dbReference type="EMBL" id="MBM3227197.1"/>
    </source>
</evidence>
<dbReference type="InterPro" id="IPR001208">
    <property type="entry name" value="MCM_dom"/>
</dbReference>
<feature type="domain" description="Magnesium chelatase ChlI-like catalytic" evidence="3">
    <location>
        <begin position="193"/>
        <end position="339"/>
    </location>
</feature>
<evidence type="ECO:0000256" key="2">
    <source>
        <dbReference type="ARBA" id="ARBA00022840"/>
    </source>
</evidence>
<name>A0A937W8Z9_UNCTE</name>
<dbReference type="AlphaFoldDB" id="A0A937W8Z9"/>
<dbReference type="GO" id="GO:0005524">
    <property type="term" value="F:ATP binding"/>
    <property type="evidence" value="ECO:0007669"/>
    <property type="project" value="UniProtKB-KW"/>
</dbReference>
<accession>A0A937W8Z9</accession>
<sequence length="339" mass="36085">MLAKVLSSTLLGVDAWMIDVEVDLANGLPTFTTVGLPDASIRESRDRVKAAMANSGFPFPLKRITVNLAPAHVRKEGTAFDLPIALGLLQASGYIQSDRLYKYLVVGELSLDGRVKGIAGAMPMALALRQAGLEGMVVPAENAAEAAVIEDVPVFGVATLAQAIGFFNGSEPIAQTRCDVHALFQQQAVYHEDFADVKGQQHVKRALEVAAAGAHNLLLMGPPGSGKSLLARRLPSILPDMHLDEAIETSKIHSIAGLLHRERALVATRPFRAPHHSTSDAGLIGGGTIPGPGEVSLAHNGVLFLDELPEFRRSVLEVLRQPLEDAQVTIARAAVTLTF</sequence>
<dbReference type="InterPro" id="IPR027417">
    <property type="entry name" value="P-loop_NTPase"/>
</dbReference>
<dbReference type="InterPro" id="IPR004482">
    <property type="entry name" value="Mg_chelat-rel"/>
</dbReference>
<dbReference type="Pfam" id="PF01078">
    <property type="entry name" value="Mg_chelatase"/>
    <property type="match status" value="1"/>
</dbReference>
<proteinExistence type="predicted"/>
<evidence type="ECO:0000313" key="5">
    <source>
        <dbReference type="Proteomes" id="UP000712673"/>
    </source>
</evidence>
<keyword evidence="2" id="KW-0067">ATP-binding</keyword>
<protein>
    <submittedName>
        <fullName evidence="4">YifB family Mg chelatase-like AAA ATPase</fullName>
    </submittedName>
</protein>
<dbReference type="Gene3D" id="3.30.230.10">
    <property type="match status" value="1"/>
</dbReference>
<dbReference type="Proteomes" id="UP000712673">
    <property type="component" value="Unassembled WGS sequence"/>
</dbReference>
<keyword evidence="1" id="KW-0547">Nucleotide-binding</keyword>
<dbReference type="Pfam" id="PF13541">
    <property type="entry name" value="ChlI"/>
    <property type="match status" value="1"/>
</dbReference>
<dbReference type="InterPro" id="IPR014721">
    <property type="entry name" value="Ribsml_uS5_D2-typ_fold_subgr"/>
</dbReference>
<dbReference type="NCBIfam" id="TIGR00368">
    <property type="entry name" value="YifB family Mg chelatase-like AAA ATPase"/>
    <property type="match status" value="1"/>
</dbReference>
<dbReference type="SUPFAM" id="SSF52540">
    <property type="entry name" value="P-loop containing nucleoside triphosphate hydrolases"/>
    <property type="match status" value="1"/>
</dbReference>
<dbReference type="SUPFAM" id="SSF54211">
    <property type="entry name" value="Ribosomal protein S5 domain 2-like"/>
    <property type="match status" value="1"/>
</dbReference>
<dbReference type="Gene3D" id="3.40.50.300">
    <property type="entry name" value="P-loop containing nucleotide triphosphate hydrolases"/>
    <property type="match status" value="1"/>
</dbReference>
<gene>
    <name evidence="4" type="ORF">FJZ47_25810</name>
</gene>
<dbReference type="InterPro" id="IPR000523">
    <property type="entry name" value="Mg_chelatse_chII-like_cat_dom"/>
</dbReference>
<organism evidence="4 5">
    <name type="scientific">Tectimicrobiota bacterium</name>
    <dbReference type="NCBI Taxonomy" id="2528274"/>
    <lineage>
        <taxon>Bacteria</taxon>
        <taxon>Pseudomonadati</taxon>
        <taxon>Nitrospinota/Tectimicrobiota group</taxon>
        <taxon>Candidatus Tectimicrobiota</taxon>
    </lineage>
</organism>
<comment type="caution">
    <text evidence="4">The sequence shown here is derived from an EMBL/GenBank/DDBJ whole genome shotgun (WGS) entry which is preliminary data.</text>
</comment>
<dbReference type="PANTHER" id="PTHR32039">
    <property type="entry name" value="MAGNESIUM-CHELATASE SUBUNIT CHLI"/>
    <property type="match status" value="1"/>
</dbReference>
<evidence type="ECO:0000259" key="3">
    <source>
        <dbReference type="Pfam" id="PF01078"/>
    </source>
</evidence>
<dbReference type="InterPro" id="IPR045006">
    <property type="entry name" value="CHLI-like"/>
</dbReference>
<feature type="non-terminal residue" evidence="4">
    <location>
        <position position="339"/>
    </location>
</feature>
<evidence type="ECO:0000256" key="1">
    <source>
        <dbReference type="ARBA" id="ARBA00022741"/>
    </source>
</evidence>
<reference evidence="4" key="1">
    <citation type="submission" date="2019-03" db="EMBL/GenBank/DDBJ databases">
        <title>Lake Tanganyika Metagenome-Assembled Genomes (MAGs).</title>
        <authorList>
            <person name="Tran P."/>
        </authorList>
    </citation>
    <scope>NUCLEOTIDE SEQUENCE</scope>
    <source>
        <strain evidence="4">K_DeepCast_65m_m2_066</strain>
    </source>
</reference>
<dbReference type="InterPro" id="IPR020568">
    <property type="entry name" value="Ribosomal_Su5_D2-typ_SF"/>
</dbReference>
<dbReference type="EMBL" id="VGLS01001245">
    <property type="protein sequence ID" value="MBM3227197.1"/>
    <property type="molecule type" value="Genomic_DNA"/>
</dbReference>
<dbReference type="GO" id="GO:0003677">
    <property type="term" value="F:DNA binding"/>
    <property type="evidence" value="ECO:0007669"/>
    <property type="project" value="InterPro"/>
</dbReference>
<dbReference type="PRINTS" id="PR01657">
    <property type="entry name" value="MCMFAMILY"/>
</dbReference>
<dbReference type="PANTHER" id="PTHR32039:SF7">
    <property type="entry name" value="COMPETENCE PROTEIN COMM"/>
    <property type="match status" value="1"/>
</dbReference>